<reference evidence="4 5" key="1">
    <citation type="submission" date="2015-06" db="EMBL/GenBank/DDBJ databases">
        <title>Draft genome of the ant-associated black yeast Phialophora attae CBS 131958.</title>
        <authorList>
            <person name="Moreno L.F."/>
            <person name="Stielow B.J."/>
            <person name="de Hoog S."/>
            <person name="Vicente V.A."/>
            <person name="Weiss V.A."/>
            <person name="de Vries M."/>
            <person name="Cruz L.M."/>
            <person name="Souza E.M."/>
        </authorList>
    </citation>
    <scope>NUCLEOTIDE SEQUENCE [LARGE SCALE GENOMIC DNA]</scope>
    <source>
        <strain evidence="4 5">CBS 131958</strain>
    </source>
</reference>
<feature type="domain" description="AB hydrolase-1" evidence="3">
    <location>
        <begin position="145"/>
        <end position="464"/>
    </location>
</feature>
<dbReference type="AlphaFoldDB" id="A0A0N0NHQ2"/>
<protein>
    <submittedName>
        <fullName evidence="4">Putative cardiolipin-specific deacylase, mitochondrial</fullName>
    </submittedName>
</protein>
<sequence length="546" mass="60626">MSSTADSDNEANARSQQSPLARQRAAERGERGGGWFPMGYKEGFSQWWSALPAAQTENKVLSYIPYLQKPPTHTQTGSKPPSVNPSITSLNTDPSAKAAPVRTNSITDPYGPRTWYSRMVELSGKHRALNEFSVEHPGEKADENLVIIHGYGAGLGFFYKNFEALSRPKGWQLYALDMLGMGRSSRPPFRIKAKGKQQQITEAEDWFIDSLEEWRVKRKIDKMTLVGHSMGGYMAVCYALKYPGHLNKLILASPVGIPEDPYATQAAMPEPQTSTFQNEFAQDAETETTKQADGNNFLNQRKKADKAAQEAQQAPNANRLPADGKEVAPRRRIPKWVTWAWDANISPFSFVRWSGPFGPRLVSGWTSRRFSHLPEAEAAALHDYAYSLFRLRGSGEYALAYILAPGAFARSPLIHRIGRVGRGTLPDGSNEGGVPVVLMYGENDWMDVKGGYAAKKLLDKAREKALQGKTEAEKREDQGGAKVVIVKGAGHHVYLDSPDEFNAIMKREMDDTAMRSKGNRKGSMAGVEVVVPGEEMEVLQQRDIRY</sequence>
<keyword evidence="5" id="KW-1185">Reference proteome</keyword>
<dbReference type="PANTHER" id="PTHR42886:SF29">
    <property type="entry name" value="PUMMELIG, ISOFORM A"/>
    <property type="match status" value="1"/>
</dbReference>
<proteinExistence type="inferred from homology"/>
<dbReference type="GeneID" id="28736936"/>
<dbReference type="Proteomes" id="UP000038010">
    <property type="component" value="Unassembled WGS sequence"/>
</dbReference>
<evidence type="ECO:0000259" key="3">
    <source>
        <dbReference type="Pfam" id="PF00561"/>
    </source>
</evidence>
<evidence type="ECO:0000313" key="4">
    <source>
        <dbReference type="EMBL" id="KPI34828.1"/>
    </source>
</evidence>
<feature type="region of interest" description="Disordered" evidence="2">
    <location>
        <begin position="1"/>
        <end position="35"/>
    </location>
</feature>
<dbReference type="InterPro" id="IPR000073">
    <property type="entry name" value="AB_hydrolase_1"/>
</dbReference>
<organism evidence="4 5">
    <name type="scientific">Cyphellophora attinorum</name>
    <dbReference type="NCBI Taxonomy" id="1664694"/>
    <lineage>
        <taxon>Eukaryota</taxon>
        <taxon>Fungi</taxon>
        <taxon>Dikarya</taxon>
        <taxon>Ascomycota</taxon>
        <taxon>Pezizomycotina</taxon>
        <taxon>Eurotiomycetes</taxon>
        <taxon>Chaetothyriomycetidae</taxon>
        <taxon>Chaetothyriales</taxon>
        <taxon>Cyphellophoraceae</taxon>
        <taxon>Cyphellophora</taxon>
    </lineage>
</organism>
<evidence type="ECO:0000313" key="5">
    <source>
        <dbReference type="Proteomes" id="UP000038010"/>
    </source>
</evidence>
<dbReference type="RefSeq" id="XP_017994791.1">
    <property type="nucleotide sequence ID" value="XM_018145056.1"/>
</dbReference>
<dbReference type="OrthoDB" id="7457040at2759"/>
<feature type="region of interest" description="Disordered" evidence="2">
    <location>
        <begin position="302"/>
        <end position="325"/>
    </location>
</feature>
<comment type="caution">
    <text evidence="4">The sequence shown here is derived from an EMBL/GenBank/DDBJ whole genome shotgun (WGS) entry which is preliminary data.</text>
</comment>
<comment type="similarity">
    <text evidence="1">Belongs to the peptidase S33 family. ABHD4/ABHD5 subfamily.</text>
</comment>
<feature type="compositionally biased region" description="Polar residues" evidence="2">
    <location>
        <begin position="71"/>
        <end position="94"/>
    </location>
</feature>
<evidence type="ECO:0000256" key="2">
    <source>
        <dbReference type="SAM" id="MobiDB-lite"/>
    </source>
</evidence>
<dbReference type="VEuPathDB" id="FungiDB:AB675_4889"/>
<dbReference type="STRING" id="1664694.A0A0N0NHQ2"/>
<dbReference type="GO" id="GO:0005743">
    <property type="term" value="C:mitochondrial inner membrane"/>
    <property type="evidence" value="ECO:0007669"/>
    <property type="project" value="TreeGrafter"/>
</dbReference>
<dbReference type="EMBL" id="LFJN01000049">
    <property type="protein sequence ID" value="KPI34828.1"/>
    <property type="molecule type" value="Genomic_DNA"/>
</dbReference>
<dbReference type="PANTHER" id="PTHR42886">
    <property type="entry name" value="RE40534P-RELATED"/>
    <property type="match status" value="1"/>
</dbReference>
<dbReference type="Pfam" id="PF00561">
    <property type="entry name" value="Abhydrolase_1"/>
    <property type="match status" value="1"/>
</dbReference>
<dbReference type="GO" id="GO:0055088">
    <property type="term" value="P:lipid homeostasis"/>
    <property type="evidence" value="ECO:0007669"/>
    <property type="project" value="TreeGrafter"/>
</dbReference>
<dbReference type="GO" id="GO:0004623">
    <property type="term" value="F:phospholipase A2 activity"/>
    <property type="evidence" value="ECO:0007669"/>
    <property type="project" value="TreeGrafter"/>
</dbReference>
<dbReference type="GO" id="GO:0035965">
    <property type="term" value="P:cardiolipin acyl-chain remodeling"/>
    <property type="evidence" value="ECO:0007669"/>
    <property type="project" value="TreeGrafter"/>
</dbReference>
<accession>A0A0N0NHQ2</accession>
<feature type="compositionally biased region" description="Polar residues" evidence="2">
    <location>
        <begin position="1"/>
        <end position="20"/>
    </location>
</feature>
<feature type="region of interest" description="Disordered" evidence="2">
    <location>
        <begin position="70"/>
        <end position="104"/>
    </location>
</feature>
<dbReference type="GO" id="GO:0006654">
    <property type="term" value="P:phosphatidic acid biosynthetic process"/>
    <property type="evidence" value="ECO:0007669"/>
    <property type="project" value="TreeGrafter"/>
</dbReference>
<name>A0A0N0NHQ2_9EURO</name>
<gene>
    <name evidence="4" type="ORF">AB675_4889</name>
</gene>
<dbReference type="GO" id="GO:0042171">
    <property type="term" value="F:lysophosphatidic acid acyltransferase activity"/>
    <property type="evidence" value="ECO:0007669"/>
    <property type="project" value="TreeGrafter"/>
</dbReference>
<dbReference type="InterPro" id="IPR029058">
    <property type="entry name" value="AB_hydrolase_fold"/>
</dbReference>
<dbReference type="SUPFAM" id="SSF53474">
    <property type="entry name" value="alpha/beta-Hydrolases"/>
    <property type="match status" value="1"/>
</dbReference>
<dbReference type="Gene3D" id="3.40.50.1820">
    <property type="entry name" value="alpha/beta hydrolase"/>
    <property type="match status" value="1"/>
</dbReference>
<evidence type="ECO:0000256" key="1">
    <source>
        <dbReference type="ARBA" id="ARBA00038097"/>
    </source>
</evidence>